<keyword evidence="6" id="KW-0829">Tyrosine-protein kinase</keyword>
<dbReference type="SUPFAM" id="SSF55550">
    <property type="entry name" value="SH2 domain"/>
    <property type="match status" value="1"/>
</dbReference>
<sequence length="628" mass="72246">MPGRESSTSTISTISSRGNSVLFPAQQEVISSIWLEKRGDLNKSYRKRYCVLRKNSIDYYTDASMNQRPRGSVDQLTTWYSLSIRTDRKNFTLEPLQHIVHGKKRTWHFRYSEEESYDEWSDWLDKLEGRFHSGTAAVPPTRSKLDPNDITIKKQISAAAKVFLGEYTLNSVAIKQLKNLSSFLSEEELRSFYDEVDILHSIHHPQILEMFGWCLKEGFHCLVMEYMPNGDLSRIIEDKSVEFDFAGLLRFLLSISKGMEYLHKTRKAVHRDLKPENILIKDLARGDVKLCDFGLSKNIDTSDEYVLGTPQYAAPELPTDSNFPVDVYSMGIIMWELCHRKRAWKDVSAGYLIAEKVIAGERPPMEEGCKLESQIQACWSADPSLRPTFTDLRKELYNIYITICPDDATVSRATMSLIESPVMVKSLRERIQSIFSDGQYATWNSFADRLAEYLEGTREQVEKLKHCLTDAPNRVSLERWSKFEAQFAPIVAKTDCQSGSTLDNVVSVAGLEWFWGWAAQEEVRDTLRKCSDGMYLLRFSTRQGMLTLSTYSSGTVFHWRLGKKQTSTMEKMRIVVEDTGEDFAGVQEMVDHYTENPLIDRRNVGRSFRLTKPLVRQDATTMYRDDVE</sequence>
<dbReference type="EMBL" id="MDYQ01000214">
    <property type="protein sequence ID" value="PRP78615.1"/>
    <property type="molecule type" value="Genomic_DNA"/>
</dbReference>
<dbReference type="InterPro" id="IPR011993">
    <property type="entry name" value="PH-like_dom_sf"/>
</dbReference>
<dbReference type="InterPro" id="IPR001849">
    <property type="entry name" value="PH_domain"/>
</dbReference>
<dbReference type="STRING" id="1890364.A0A2P6N3S7"/>
<keyword evidence="5 7" id="KW-0727">SH2 domain</keyword>
<name>A0A2P6N3S7_9EUKA</name>
<keyword evidence="3" id="KW-0418">Kinase</keyword>
<evidence type="ECO:0000259" key="8">
    <source>
        <dbReference type="PROSITE" id="PS50001"/>
    </source>
</evidence>
<evidence type="ECO:0000313" key="11">
    <source>
        <dbReference type="EMBL" id="PRP78615.1"/>
    </source>
</evidence>
<dbReference type="OrthoDB" id="10261027at2759"/>
<reference evidence="11 12" key="1">
    <citation type="journal article" date="2018" name="Genome Biol. Evol.">
        <title>Multiple Roots of Fruiting Body Formation in Amoebozoa.</title>
        <authorList>
            <person name="Hillmann F."/>
            <person name="Forbes G."/>
            <person name="Novohradska S."/>
            <person name="Ferling I."/>
            <person name="Riege K."/>
            <person name="Groth M."/>
            <person name="Westermann M."/>
            <person name="Marz M."/>
            <person name="Spaller T."/>
            <person name="Winckler T."/>
            <person name="Schaap P."/>
            <person name="Glockner G."/>
        </authorList>
    </citation>
    <scope>NUCLEOTIDE SEQUENCE [LARGE SCALE GENOMIC DNA]</scope>
    <source>
        <strain evidence="11 12">Jena</strain>
    </source>
</reference>
<dbReference type="Gene3D" id="2.30.29.30">
    <property type="entry name" value="Pleckstrin-homology domain (PH domain)/Phosphotyrosine-binding domain (PTB)"/>
    <property type="match status" value="1"/>
</dbReference>
<keyword evidence="1" id="KW-0808">Transferase</keyword>
<dbReference type="SUPFAM" id="SSF50729">
    <property type="entry name" value="PH domain-like"/>
    <property type="match status" value="1"/>
</dbReference>
<dbReference type="SMART" id="SM00220">
    <property type="entry name" value="S_TKc"/>
    <property type="match status" value="1"/>
</dbReference>
<evidence type="ECO:0000256" key="2">
    <source>
        <dbReference type="ARBA" id="ARBA00022741"/>
    </source>
</evidence>
<keyword evidence="12" id="KW-1185">Reference proteome</keyword>
<dbReference type="Gene3D" id="1.10.510.10">
    <property type="entry name" value="Transferase(Phosphotransferase) domain 1"/>
    <property type="match status" value="1"/>
</dbReference>
<evidence type="ECO:0000256" key="1">
    <source>
        <dbReference type="ARBA" id="ARBA00022679"/>
    </source>
</evidence>
<accession>A0A2P6N3S7</accession>
<feature type="domain" description="SH2" evidence="8">
    <location>
        <begin position="513"/>
        <end position="614"/>
    </location>
</feature>
<evidence type="ECO:0000313" key="12">
    <source>
        <dbReference type="Proteomes" id="UP000241769"/>
    </source>
</evidence>
<dbReference type="InterPro" id="IPR001245">
    <property type="entry name" value="Ser-Thr/Tyr_kinase_cat_dom"/>
</dbReference>
<protein>
    <submittedName>
        <fullName evidence="11">SH2 domain-containing protein</fullName>
    </submittedName>
</protein>
<dbReference type="InterPro" id="IPR011009">
    <property type="entry name" value="Kinase-like_dom_sf"/>
</dbReference>
<dbReference type="InterPro" id="IPR000980">
    <property type="entry name" value="SH2"/>
</dbReference>
<feature type="domain" description="PH" evidence="9">
    <location>
        <begin position="28"/>
        <end position="132"/>
    </location>
</feature>
<dbReference type="Gene3D" id="3.30.505.10">
    <property type="entry name" value="SH2 domain"/>
    <property type="match status" value="1"/>
</dbReference>
<dbReference type="GO" id="GO:0004674">
    <property type="term" value="F:protein serine/threonine kinase activity"/>
    <property type="evidence" value="ECO:0007669"/>
    <property type="project" value="TreeGrafter"/>
</dbReference>
<organism evidence="11 12">
    <name type="scientific">Planoprotostelium fungivorum</name>
    <dbReference type="NCBI Taxonomy" id="1890364"/>
    <lineage>
        <taxon>Eukaryota</taxon>
        <taxon>Amoebozoa</taxon>
        <taxon>Evosea</taxon>
        <taxon>Variosea</taxon>
        <taxon>Cavosteliida</taxon>
        <taxon>Cavosteliaceae</taxon>
        <taxon>Planoprotostelium</taxon>
    </lineage>
</organism>
<dbReference type="Proteomes" id="UP000241769">
    <property type="component" value="Unassembled WGS sequence"/>
</dbReference>
<dbReference type="PROSITE" id="PS50001">
    <property type="entry name" value="SH2"/>
    <property type="match status" value="1"/>
</dbReference>
<comment type="caution">
    <text evidence="11">The sequence shown here is derived from an EMBL/GenBank/DDBJ whole genome shotgun (WGS) entry which is preliminary data.</text>
</comment>
<dbReference type="Pfam" id="PF00017">
    <property type="entry name" value="SH2"/>
    <property type="match status" value="1"/>
</dbReference>
<dbReference type="InterPro" id="IPR036860">
    <property type="entry name" value="SH2_dom_sf"/>
</dbReference>
<keyword evidence="4" id="KW-0067">ATP-binding</keyword>
<dbReference type="PROSITE" id="PS50011">
    <property type="entry name" value="PROTEIN_KINASE_DOM"/>
    <property type="match status" value="1"/>
</dbReference>
<evidence type="ECO:0000259" key="9">
    <source>
        <dbReference type="PROSITE" id="PS50003"/>
    </source>
</evidence>
<dbReference type="PANTHER" id="PTHR44329:SF298">
    <property type="entry name" value="MIXED LINEAGE KINASE DOMAIN-LIKE PROTEIN"/>
    <property type="match status" value="1"/>
</dbReference>
<evidence type="ECO:0000256" key="5">
    <source>
        <dbReference type="ARBA" id="ARBA00022999"/>
    </source>
</evidence>
<evidence type="ECO:0000256" key="6">
    <source>
        <dbReference type="ARBA" id="ARBA00023137"/>
    </source>
</evidence>
<dbReference type="GO" id="GO:0004713">
    <property type="term" value="F:protein tyrosine kinase activity"/>
    <property type="evidence" value="ECO:0007669"/>
    <property type="project" value="UniProtKB-KW"/>
</dbReference>
<dbReference type="Pfam" id="PF07714">
    <property type="entry name" value="PK_Tyr_Ser-Thr"/>
    <property type="match status" value="1"/>
</dbReference>
<feature type="domain" description="Protein kinase" evidence="10">
    <location>
        <begin position="148"/>
        <end position="401"/>
    </location>
</feature>
<proteinExistence type="predicted"/>
<dbReference type="InterPro" id="IPR000719">
    <property type="entry name" value="Prot_kinase_dom"/>
</dbReference>
<evidence type="ECO:0000256" key="4">
    <source>
        <dbReference type="ARBA" id="ARBA00022840"/>
    </source>
</evidence>
<dbReference type="PRINTS" id="PR00109">
    <property type="entry name" value="TYRKINASE"/>
</dbReference>
<evidence type="ECO:0000259" key="10">
    <source>
        <dbReference type="PROSITE" id="PS50011"/>
    </source>
</evidence>
<dbReference type="GO" id="GO:0005524">
    <property type="term" value="F:ATP binding"/>
    <property type="evidence" value="ECO:0007669"/>
    <property type="project" value="UniProtKB-KW"/>
</dbReference>
<gene>
    <name evidence="11" type="ORF">PROFUN_13468</name>
</gene>
<dbReference type="PANTHER" id="PTHR44329">
    <property type="entry name" value="SERINE/THREONINE-PROTEIN KINASE TNNI3K-RELATED"/>
    <property type="match status" value="1"/>
</dbReference>
<keyword evidence="2" id="KW-0547">Nucleotide-binding</keyword>
<evidence type="ECO:0000256" key="7">
    <source>
        <dbReference type="PROSITE-ProRule" id="PRU00191"/>
    </source>
</evidence>
<dbReference type="InParanoid" id="A0A2P6N3S7"/>
<dbReference type="SMART" id="SM00252">
    <property type="entry name" value="SH2"/>
    <property type="match status" value="1"/>
</dbReference>
<evidence type="ECO:0000256" key="3">
    <source>
        <dbReference type="ARBA" id="ARBA00022777"/>
    </source>
</evidence>
<dbReference type="CDD" id="cd00173">
    <property type="entry name" value="SH2"/>
    <property type="match status" value="1"/>
</dbReference>
<dbReference type="SUPFAM" id="SSF56112">
    <property type="entry name" value="Protein kinase-like (PK-like)"/>
    <property type="match status" value="1"/>
</dbReference>
<dbReference type="PROSITE" id="PS50003">
    <property type="entry name" value="PH_DOMAIN"/>
    <property type="match status" value="1"/>
</dbReference>
<dbReference type="InterPro" id="IPR051681">
    <property type="entry name" value="Ser/Thr_Kinases-Pseudokinases"/>
</dbReference>
<dbReference type="GO" id="GO:0005737">
    <property type="term" value="C:cytoplasm"/>
    <property type="evidence" value="ECO:0007669"/>
    <property type="project" value="UniProtKB-ARBA"/>
</dbReference>
<dbReference type="AlphaFoldDB" id="A0A2P6N3S7"/>